<feature type="transmembrane region" description="Helical" evidence="14">
    <location>
        <begin position="187"/>
        <end position="206"/>
    </location>
</feature>
<comment type="catalytic activity">
    <reaction evidence="1 14">
        <text>ATP + protein L-histidine = ADP + protein N-phospho-L-histidine.</text>
        <dbReference type="EC" id="2.7.13.3"/>
    </reaction>
</comment>
<dbReference type="Proteomes" id="UP000384354">
    <property type="component" value="Unassembled WGS sequence"/>
</dbReference>
<keyword evidence="7 14" id="KW-0812">Transmembrane</keyword>
<evidence type="ECO:0000256" key="12">
    <source>
        <dbReference type="ARBA" id="ARBA00023012"/>
    </source>
</evidence>
<reference evidence="17 18" key="1">
    <citation type="submission" date="2019-08" db="EMBL/GenBank/DDBJ databases">
        <authorList>
            <person name="Peeters C."/>
        </authorList>
    </citation>
    <scope>NUCLEOTIDE SEQUENCE [LARGE SCALE GENOMIC DNA]</scope>
    <source>
        <strain evidence="17 18">LMG 31106</strain>
    </source>
</reference>
<dbReference type="PROSITE" id="PS50885">
    <property type="entry name" value="HAMP"/>
    <property type="match status" value="1"/>
</dbReference>
<protein>
    <recommendedName>
        <fullName evidence="14">Sensor protein</fullName>
        <ecNumber evidence="14">2.7.13.3</ecNumber>
    </recommendedName>
</protein>
<dbReference type="EC" id="2.7.13.3" evidence="14"/>
<dbReference type="PANTHER" id="PTHR45436:SF3">
    <property type="entry name" value="SENSOR HISTIDINE KINASE HPRS"/>
    <property type="match status" value="1"/>
</dbReference>
<dbReference type="SUPFAM" id="SSF47384">
    <property type="entry name" value="Homodimeric domain of signal transducing histidine kinase"/>
    <property type="match status" value="1"/>
</dbReference>
<feature type="transmembrane region" description="Helical" evidence="14">
    <location>
        <begin position="6"/>
        <end position="31"/>
    </location>
</feature>
<keyword evidence="12 14" id="KW-0902">Two-component regulatory system</keyword>
<keyword evidence="11 14" id="KW-1133">Transmembrane helix</keyword>
<dbReference type="InterPro" id="IPR036097">
    <property type="entry name" value="HisK_dim/P_sf"/>
</dbReference>
<name>A0A5E4WZ88_9BURK</name>
<dbReference type="PANTHER" id="PTHR45436">
    <property type="entry name" value="SENSOR HISTIDINE KINASE YKOH"/>
    <property type="match status" value="1"/>
</dbReference>
<evidence type="ECO:0000256" key="10">
    <source>
        <dbReference type="ARBA" id="ARBA00022840"/>
    </source>
</evidence>
<evidence type="ECO:0000256" key="6">
    <source>
        <dbReference type="ARBA" id="ARBA00022679"/>
    </source>
</evidence>
<dbReference type="InterPro" id="IPR006290">
    <property type="entry name" value="CztS_silS_copS"/>
</dbReference>
<dbReference type="EMBL" id="CABPSL010000015">
    <property type="protein sequence ID" value="VVE28865.1"/>
    <property type="molecule type" value="Genomic_DNA"/>
</dbReference>
<feature type="domain" description="Histidine kinase" evidence="15">
    <location>
        <begin position="268"/>
        <end position="487"/>
    </location>
</feature>
<keyword evidence="9 14" id="KW-0418">Kinase</keyword>
<keyword evidence="13 14" id="KW-0472">Membrane</keyword>
<keyword evidence="5" id="KW-0597">Phosphoprotein</keyword>
<dbReference type="Pfam" id="PF00672">
    <property type="entry name" value="HAMP"/>
    <property type="match status" value="1"/>
</dbReference>
<dbReference type="NCBIfam" id="TIGR01386">
    <property type="entry name" value="cztS_silS_copS"/>
    <property type="match status" value="1"/>
</dbReference>
<keyword evidence="10 14" id="KW-0067">ATP-binding</keyword>
<dbReference type="CDD" id="cd00082">
    <property type="entry name" value="HisKA"/>
    <property type="match status" value="1"/>
</dbReference>
<dbReference type="InterPro" id="IPR003660">
    <property type="entry name" value="HAMP_dom"/>
</dbReference>
<dbReference type="CDD" id="cd06225">
    <property type="entry name" value="HAMP"/>
    <property type="match status" value="1"/>
</dbReference>
<dbReference type="SUPFAM" id="SSF158472">
    <property type="entry name" value="HAMP domain-like"/>
    <property type="match status" value="1"/>
</dbReference>
<keyword evidence="8 14" id="KW-0547">Nucleotide-binding</keyword>
<proteinExistence type="predicted"/>
<dbReference type="SUPFAM" id="SSF55874">
    <property type="entry name" value="ATPase domain of HSP90 chaperone/DNA topoisomerase II/histidine kinase"/>
    <property type="match status" value="1"/>
</dbReference>
<dbReference type="InterPro" id="IPR003594">
    <property type="entry name" value="HATPase_dom"/>
</dbReference>
<evidence type="ECO:0000256" key="13">
    <source>
        <dbReference type="ARBA" id="ARBA00023136"/>
    </source>
</evidence>
<evidence type="ECO:0000256" key="1">
    <source>
        <dbReference type="ARBA" id="ARBA00000085"/>
    </source>
</evidence>
<evidence type="ECO:0000256" key="3">
    <source>
        <dbReference type="ARBA" id="ARBA00022475"/>
    </source>
</evidence>
<dbReference type="SMART" id="SM00388">
    <property type="entry name" value="HisKA"/>
    <property type="match status" value="1"/>
</dbReference>
<evidence type="ECO:0000256" key="11">
    <source>
        <dbReference type="ARBA" id="ARBA00022989"/>
    </source>
</evidence>
<evidence type="ECO:0000256" key="5">
    <source>
        <dbReference type="ARBA" id="ARBA00022553"/>
    </source>
</evidence>
<dbReference type="RefSeq" id="WP_150564177.1">
    <property type="nucleotide sequence ID" value="NZ_CABPSL010000015.1"/>
</dbReference>
<dbReference type="Pfam" id="PF02518">
    <property type="entry name" value="HATPase_c"/>
    <property type="match status" value="1"/>
</dbReference>
<evidence type="ECO:0000256" key="8">
    <source>
        <dbReference type="ARBA" id="ARBA00022741"/>
    </source>
</evidence>
<evidence type="ECO:0000256" key="2">
    <source>
        <dbReference type="ARBA" id="ARBA00004533"/>
    </source>
</evidence>
<gene>
    <name evidence="17" type="primary">cusS_2</name>
    <name evidence="17" type="ORF">PCE31106_03532</name>
</gene>
<evidence type="ECO:0000256" key="14">
    <source>
        <dbReference type="RuleBase" id="RU364088"/>
    </source>
</evidence>
<dbReference type="GO" id="GO:0005524">
    <property type="term" value="F:ATP binding"/>
    <property type="evidence" value="ECO:0007669"/>
    <property type="project" value="UniProtKB-KW"/>
</dbReference>
<dbReference type="OrthoDB" id="9786919at2"/>
<dbReference type="GO" id="GO:0000155">
    <property type="term" value="F:phosphorelay sensor kinase activity"/>
    <property type="evidence" value="ECO:0007669"/>
    <property type="project" value="InterPro"/>
</dbReference>
<dbReference type="InterPro" id="IPR005467">
    <property type="entry name" value="His_kinase_dom"/>
</dbReference>
<dbReference type="InterPro" id="IPR050428">
    <property type="entry name" value="TCS_sensor_his_kinase"/>
</dbReference>
<accession>A0A5E4WZ88</accession>
<dbReference type="InterPro" id="IPR036890">
    <property type="entry name" value="HATPase_C_sf"/>
</dbReference>
<evidence type="ECO:0000313" key="17">
    <source>
        <dbReference type="EMBL" id="VVE28865.1"/>
    </source>
</evidence>
<keyword evidence="3 14" id="KW-1003">Cell membrane</keyword>
<dbReference type="Gene3D" id="3.30.565.10">
    <property type="entry name" value="Histidine kinase-like ATPase, C-terminal domain"/>
    <property type="match status" value="1"/>
</dbReference>
<dbReference type="Gene3D" id="6.10.340.10">
    <property type="match status" value="1"/>
</dbReference>
<dbReference type="InterPro" id="IPR003661">
    <property type="entry name" value="HisK_dim/P_dom"/>
</dbReference>
<dbReference type="PROSITE" id="PS50109">
    <property type="entry name" value="HIS_KIN"/>
    <property type="match status" value="1"/>
</dbReference>
<dbReference type="SMART" id="SM00304">
    <property type="entry name" value="HAMP"/>
    <property type="match status" value="1"/>
</dbReference>
<dbReference type="Pfam" id="PF00512">
    <property type="entry name" value="HisKA"/>
    <property type="match status" value="1"/>
</dbReference>
<dbReference type="Gene3D" id="1.10.287.130">
    <property type="match status" value="1"/>
</dbReference>
<evidence type="ECO:0000259" key="16">
    <source>
        <dbReference type="PROSITE" id="PS50885"/>
    </source>
</evidence>
<keyword evidence="4 14" id="KW-0997">Cell inner membrane</keyword>
<comment type="function">
    <text evidence="14">Member of a two-component regulatory system.</text>
</comment>
<dbReference type="AlphaFoldDB" id="A0A5E4WZ88"/>
<sequence>MIRRSLAATLALSFGVTLLAVFVLVGCYLYVALDRQVKTELDSDVVLASRHVRRLASELETKDDVKSHTPRLVSAVLGDRALSLVLFDPKGDRLLSYGPNQVIDDLDSAPDKGVRLDPATIPLQQARVSDNAKIASSDVVAWTTDQKIPVRSVAFDVRLRDGTRLNGIVVRDVRAPLRLLDKYRDQLTMAGIVGSLVTMLATYLLIQFALRPLRQMTADATDITPTRLDARLQVVQSPTELSALAMSLNRMLARLEEGFQRLFQFTADLAHDMRTPIGNIKGATEVALRRPRSVDEYENLLASNLEECDRLSRMIENVLFLARAEHPQFITHMQVFNVADELGNIAGYFEGLADEAGSAIHVSGRADTMLKADLELFRRAVGNLLANAIRHTHVGTIEISAEVKAGRVDVSVSNPGVAIDDEDIERIFDRFYRGDKSRRQPSGVGTSGASAGLGLAIVQTIMGLHDGRVAVTSRDGRTTFCLSWPQR</sequence>
<dbReference type="SMART" id="SM00387">
    <property type="entry name" value="HATPase_c"/>
    <property type="match status" value="1"/>
</dbReference>
<feature type="domain" description="HAMP" evidence="16">
    <location>
        <begin position="207"/>
        <end position="260"/>
    </location>
</feature>
<keyword evidence="6 14" id="KW-0808">Transferase</keyword>
<evidence type="ECO:0000256" key="4">
    <source>
        <dbReference type="ARBA" id="ARBA00022519"/>
    </source>
</evidence>
<evidence type="ECO:0000313" key="18">
    <source>
        <dbReference type="Proteomes" id="UP000384354"/>
    </source>
</evidence>
<dbReference type="PROSITE" id="PS51257">
    <property type="entry name" value="PROKAR_LIPOPROTEIN"/>
    <property type="match status" value="1"/>
</dbReference>
<organism evidence="17 18">
    <name type="scientific">Pandoraea cepalis</name>
    <dbReference type="NCBI Taxonomy" id="2508294"/>
    <lineage>
        <taxon>Bacteria</taxon>
        <taxon>Pseudomonadati</taxon>
        <taxon>Pseudomonadota</taxon>
        <taxon>Betaproteobacteria</taxon>
        <taxon>Burkholderiales</taxon>
        <taxon>Burkholderiaceae</taxon>
        <taxon>Pandoraea</taxon>
    </lineage>
</organism>
<evidence type="ECO:0000256" key="7">
    <source>
        <dbReference type="ARBA" id="ARBA00022692"/>
    </source>
</evidence>
<evidence type="ECO:0000259" key="15">
    <source>
        <dbReference type="PROSITE" id="PS50109"/>
    </source>
</evidence>
<comment type="subcellular location">
    <subcellularLocation>
        <location evidence="2 14">Cell inner membrane</location>
    </subcellularLocation>
</comment>
<evidence type="ECO:0000256" key="9">
    <source>
        <dbReference type="ARBA" id="ARBA00022777"/>
    </source>
</evidence>
<dbReference type="GO" id="GO:0005886">
    <property type="term" value="C:plasma membrane"/>
    <property type="evidence" value="ECO:0007669"/>
    <property type="project" value="UniProtKB-SubCell"/>
</dbReference>